<sequence length="80" mass="9329">MTKFLIQIIKIYQIVFSPDHSVQGKARYPYGFCRFSPSCSQYARQTLENQGLWGIGKIIKRIIRCNPFSRPAYDPINRTT</sequence>
<dbReference type="InterPro" id="IPR002696">
    <property type="entry name" value="Membr_insert_effic_factor_YidD"/>
</dbReference>
<dbReference type="SMART" id="SM01234">
    <property type="entry name" value="Haemolytic"/>
    <property type="match status" value="1"/>
</dbReference>
<protein>
    <recommendedName>
        <fullName evidence="1">Putative membrane protein insertion efficiency factor</fullName>
    </recommendedName>
</protein>
<evidence type="ECO:0000313" key="2">
    <source>
        <dbReference type="EMBL" id="OGE77872.1"/>
    </source>
</evidence>
<proteinExistence type="inferred from homology"/>
<dbReference type="AlphaFoldDB" id="A0A1F5NK39"/>
<reference evidence="2 3" key="1">
    <citation type="journal article" date="2016" name="Nat. Commun.">
        <title>Thousands of microbial genomes shed light on interconnected biogeochemical processes in an aquifer system.</title>
        <authorList>
            <person name="Anantharaman K."/>
            <person name="Brown C.T."/>
            <person name="Hug L.A."/>
            <person name="Sharon I."/>
            <person name="Castelle C.J."/>
            <person name="Probst A.J."/>
            <person name="Thomas B.C."/>
            <person name="Singh A."/>
            <person name="Wilkins M.J."/>
            <person name="Karaoz U."/>
            <person name="Brodie E.L."/>
            <person name="Williams K.H."/>
            <person name="Hubbard S.S."/>
            <person name="Banfield J.F."/>
        </authorList>
    </citation>
    <scope>NUCLEOTIDE SEQUENCE [LARGE SCALE GENOMIC DNA]</scope>
</reference>
<dbReference type="NCBIfam" id="TIGR00278">
    <property type="entry name" value="membrane protein insertion efficiency factor YidD"/>
    <property type="match status" value="1"/>
</dbReference>
<keyword evidence="1" id="KW-0472">Membrane</keyword>
<name>A0A1F5NK39_9BACT</name>
<dbReference type="PANTHER" id="PTHR33383:SF1">
    <property type="entry name" value="MEMBRANE PROTEIN INSERTION EFFICIENCY FACTOR-RELATED"/>
    <property type="match status" value="1"/>
</dbReference>
<gene>
    <name evidence="2" type="ORF">A2751_02400</name>
</gene>
<dbReference type="HAMAP" id="MF_00386">
    <property type="entry name" value="UPF0161_YidD"/>
    <property type="match status" value="1"/>
</dbReference>
<comment type="similarity">
    <text evidence="1">Belongs to the UPF0161 family.</text>
</comment>
<accession>A0A1F5NK39</accession>
<keyword evidence="1" id="KW-1003">Cell membrane</keyword>
<organism evidence="2 3">
    <name type="scientific">Candidatus Doudnabacteria bacterium RIFCSPHIGHO2_01_FULL_46_14</name>
    <dbReference type="NCBI Taxonomy" id="1817824"/>
    <lineage>
        <taxon>Bacteria</taxon>
        <taxon>Candidatus Doudnaibacteriota</taxon>
    </lineage>
</organism>
<comment type="caution">
    <text evidence="2">The sequence shown here is derived from an EMBL/GenBank/DDBJ whole genome shotgun (WGS) entry which is preliminary data.</text>
</comment>
<dbReference type="Pfam" id="PF01809">
    <property type="entry name" value="YidD"/>
    <property type="match status" value="1"/>
</dbReference>
<comment type="function">
    <text evidence="1">Could be involved in insertion of integral membrane proteins into the membrane.</text>
</comment>
<evidence type="ECO:0000256" key="1">
    <source>
        <dbReference type="HAMAP-Rule" id="MF_00386"/>
    </source>
</evidence>
<evidence type="ECO:0000313" key="3">
    <source>
        <dbReference type="Proteomes" id="UP000176864"/>
    </source>
</evidence>
<dbReference type="Proteomes" id="UP000176864">
    <property type="component" value="Unassembled WGS sequence"/>
</dbReference>
<dbReference type="STRING" id="1817824.A2751_02400"/>
<dbReference type="GO" id="GO:0005886">
    <property type="term" value="C:plasma membrane"/>
    <property type="evidence" value="ECO:0007669"/>
    <property type="project" value="UniProtKB-SubCell"/>
</dbReference>
<comment type="subcellular location">
    <subcellularLocation>
        <location evidence="1">Cell membrane</location>
        <topology evidence="1">Peripheral membrane protein</topology>
        <orientation evidence="1">Cytoplasmic side</orientation>
    </subcellularLocation>
</comment>
<dbReference type="EMBL" id="MFEK01000016">
    <property type="protein sequence ID" value="OGE77872.1"/>
    <property type="molecule type" value="Genomic_DNA"/>
</dbReference>
<dbReference type="PANTHER" id="PTHR33383">
    <property type="entry name" value="MEMBRANE PROTEIN INSERTION EFFICIENCY FACTOR-RELATED"/>
    <property type="match status" value="1"/>
</dbReference>